<organism evidence="1 2">
    <name type="scientific">Neisseria subflava</name>
    <dbReference type="NCBI Taxonomy" id="28449"/>
    <lineage>
        <taxon>Bacteria</taxon>
        <taxon>Pseudomonadati</taxon>
        <taxon>Pseudomonadota</taxon>
        <taxon>Betaproteobacteria</taxon>
        <taxon>Neisseriales</taxon>
        <taxon>Neisseriaceae</taxon>
        <taxon>Neisseria</taxon>
    </lineage>
</organism>
<dbReference type="AlphaFoldDB" id="A0AAW6YBH2"/>
<gene>
    <name evidence="1" type="ORF">QP451_09950</name>
</gene>
<evidence type="ECO:0000313" key="1">
    <source>
        <dbReference type="EMBL" id="MDK7243343.1"/>
    </source>
</evidence>
<accession>A0AAW6YBH2</accession>
<proteinExistence type="predicted"/>
<dbReference type="Proteomes" id="UP001236303">
    <property type="component" value="Unassembled WGS sequence"/>
</dbReference>
<name>A0AAW6YBH2_NEISU</name>
<protein>
    <recommendedName>
        <fullName evidence="3">Uracil-DNA glycosylase</fullName>
    </recommendedName>
</protein>
<comment type="caution">
    <text evidence="1">The sequence shown here is derived from an EMBL/GenBank/DDBJ whole genome shotgun (WGS) entry which is preliminary data.</text>
</comment>
<dbReference type="EMBL" id="JASOPA010000012">
    <property type="protein sequence ID" value="MDK7243343.1"/>
    <property type="molecule type" value="Genomic_DNA"/>
</dbReference>
<sequence>MIDLQEALLKKYVEVLNKPEYQDLLHAINNKDNKLSNIHLGFVPEHYESAEHKILIVGRETRSWYDSKKFDEYHAENVRQLMSLSKDFIWRNLTGDLKRNTRGATFFNFVRRVAKRSGNEGILWANIFAVDYKTKHPKHSDWFEDIKTLSCKLLRAQIEILKPQIILFVSGDGGVAARRECFPDLSGSGQGINGLNKGKLEKFSFEGNKEIICYRAPHPSTRNREGRRALKVLVEELLPSAKV</sequence>
<dbReference type="RefSeq" id="WP_285071450.1">
    <property type="nucleotide sequence ID" value="NZ_JASOPA010000012.1"/>
</dbReference>
<evidence type="ECO:0000313" key="2">
    <source>
        <dbReference type="Proteomes" id="UP001236303"/>
    </source>
</evidence>
<reference evidence="1" key="1">
    <citation type="submission" date="2023-05" db="EMBL/GenBank/DDBJ databases">
        <title>Cataloging the Phylogenetic Diversity of Human Bladder Bacteria.</title>
        <authorList>
            <person name="Du J."/>
        </authorList>
    </citation>
    <scope>NUCLEOTIDE SEQUENCE</scope>
    <source>
        <strain evidence="1">UMB1050</strain>
    </source>
</reference>
<evidence type="ECO:0008006" key="3">
    <source>
        <dbReference type="Google" id="ProtNLM"/>
    </source>
</evidence>